<dbReference type="GO" id="GO:0016709">
    <property type="term" value="F:oxidoreductase activity, acting on paired donors, with incorporation or reduction of molecular oxygen, NAD(P)H as one donor, and incorporation of one atom of oxygen"/>
    <property type="evidence" value="ECO:0007669"/>
    <property type="project" value="UniProtKB-ARBA"/>
</dbReference>
<evidence type="ECO:0000256" key="1">
    <source>
        <dbReference type="ARBA" id="ARBA00022630"/>
    </source>
</evidence>
<feature type="domain" description="FAD-binding" evidence="3">
    <location>
        <begin position="6"/>
        <end position="375"/>
    </location>
</feature>
<evidence type="ECO:0000259" key="3">
    <source>
        <dbReference type="Pfam" id="PF01494"/>
    </source>
</evidence>
<protein>
    <submittedName>
        <fullName evidence="4">Aromatic ring hydroxylase</fullName>
    </submittedName>
</protein>
<reference evidence="4 5" key="1">
    <citation type="submission" date="2020-04" db="EMBL/GenBank/DDBJ databases">
        <title>MicrobeNet Type strains.</title>
        <authorList>
            <person name="Nicholson A.C."/>
        </authorList>
    </citation>
    <scope>NUCLEOTIDE SEQUENCE [LARGE SCALE GENOMIC DNA]</scope>
    <source>
        <strain evidence="4 5">DSM 44113</strain>
    </source>
</reference>
<sequence>MPTITVPVLIIGGGGCGLSSSLFLSDLGVEHLLVERHAGTSILPKAHYLNQRTMEIFRQHDLADAVYEVGAPLEHFGQIRWVTSLGGDGPLDGREIHRLDAFGGGALRSRYEADGPVLATNYPQLRLEPLLRAEAERRAPGKIRYSHEVTSWEQQDDGVLVHVLDRATGDELTVHARYVIVADGGKTVGPASGVTMEGPTGMVDMVSTHFSADLSEYWDDNTLITWFSNPEGVSSWQAGALVQVGPTWGRNSEEWVIHFAFRPDDPERFNEEAIIPRLRELLRLPELEVEVHKVSHWILDRIVADKWRVGDMFLAGDAAHRQPPTTGLGLNTGIQDAHNLTWKLAQVLAGTATDALLDTYEHERKPVATEVADWALMAFNHDLIDAGIGLVAAAPVEANRAAFHALFSEGLLGEARRERARHAIDLQKFEFQAHDLELGYHYTSASVVPDGTDPAPRSATGDIYHPTSRPGHLLPHAWLDADGRRVSTHDLVGGDGAFALIAGSDAGPWIAAASTAAQEYGIRIEPVRLGVDALDAEGRWAEIGEIGATGAILVRPDNHVAWRASGPAADAERVLVEAVGTVLCR</sequence>
<dbReference type="GO" id="GO:0071949">
    <property type="term" value="F:FAD binding"/>
    <property type="evidence" value="ECO:0007669"/>
    <property type="project" value="InterPro"/>
</dbReference>
<dbReference type="RefSeq" id="WP_168547038.1">
    <property type="nucleotide sequence ID" value="NZ_BAAAKS010000002.1"/>
</dbReference>
<evidence type="ECO:0000256" key="2">
    <source>
        <dbReference type="ARBA" id="ARBA00022827"/>
    </source>
</evidence>
<dbReference type="Pfam" id="PF21274">
    <property type="entry name" value="Rng_hyd_C"/>
    <property type="match status" value="1"/>
</dbReference>
<dbReference type="PANTHER" id="PTHR43004">
    <property type="entry name" value="TRK SYSTEM POTASSIUM UPTAKE PROTEIN"/>
    <property type="match status" value="1"/>
</dbReference>
<dbReference type="Gene3D" id="3.50.50.60">
    <property type="entry name" value="FAD/NAD(P)-binding domain"/>
    <property type="match status" value="1"/>
</dbReference>
<keyword evidence="2" id="KW-0274">FAD</keyword>
<organism evidence="4 5">
    <name type="scientific">Tsukamurella spumae</name>
    <dbReference type="NCBI Taxonomy" id="44753"/>
    <lineage>
        <taxon>Bacteria</taxon>
        <taxon>Bacillati</taxon>
        <taxon>Actinomycetota</taxon>
        <taxon>Actinomycetes</taxon>
        <taxon>Mycobacteriales</taxon>
        <taxon>Tsukamurellaceae</taxon>
        <taxon>Tsukamurella</taxon>
    </lineage>
</organism>
<name>A0A846X6Z0_9ACTN</name>
<keyword evidence="5" id="KW-1185">Reference proteome</keyword>
<dbReference type="EMBL" id="JAAXOQ010000025">
    <property type="protein sequence ID" value="NKY20069.1"/>
    <property type="molecule type" value="Genomic_DNA"/>
</dbReference>
<accession>A0A846X6Z0</accession>
<dbReference type="InterPro" id="IPR050641">
    <property type="entry name" value="RIFMO-like"/>
</dbReference>
<gene>
    <name evidence="4" type="ORF">HF999_17045</name>
</gene>
<dbReference type="PANTHER" id="PTHR43004:SF6">
    <property type="entry name" value="FAD_NAD(P)-BINDING OXIDOREDUCTASE FAMILY PROTEIN"/>
    <property type="match status" value="1"/>
</dbReference>
<dbReference type="Gene3D" id="3.30.9.10">
    <property type="entry name" value="D-Amino Acid Oxidase, subunit A, domain 2"/>
    <property type="match status" value="1"/>
</dbReference>
<dbReference type="InterPro" id="IPR036188">
    <property type="entry name" value="FAD/NAD-bd_sf"/>
</dbReference>
<evidence type="ECO:0000313" key="5">
    <source>
        <dbReference type="Proteomes" id="UP000582646"/>
    </source>
</evidence>
<dbReference type="InterPro" id="IPR002938">
    <property type="entry name" value="FAD-bd"/>
</dbReference>
<dbReference type="SUPFAM" id="SSF51905">
    <property type="entry name" value="FAD/NAD(P)-binding domain"/>
    <property type="match status" value="1"/>
</dbReference>
<dbReference type="Gene3D" id="3.40.30.120">
    <property type="match status" value="1"/>
</dbReference>
<dbReference type="PRINTS" id="PR00420">
    <property type="entry name" value="RNGMNOXGNASE"/>
</dbReference>
<keyword evidence="1" id="KW-0285">Flavoprotein</keyword>
<dbReference type="Proteomes" id="UP000582646">
    <property type="component" value="Unassembled WGS sequence"/>
</dbReference>
<dbReference type="GO" id="GO:0006744">
    <property type="term" value="P:ubiquinone biosynthetic process"/>
    <property type="evidence" value="ECO:0007669"/>
    <property type="project" value="TreeGrafter"/>
</dbReference>
<comment type="caution">
    <text evidence="4">The sequence shown here is derived from an EMBL/GenBank/DDBJ whole genome shotgun (WGS) entry which is preliminary data.</text>
</comment>
<proteinExistence type="predicted"/>
<evidence type="ECO:0000313" key="4">
    <source>
        <dbReference type="EMBL" id="NKY20069.1"/>
    </source>
</evidence>
<dbReference type="Pfam" id="PF01494">
    <property type="entry name" value="FAD_binding_3"/>
    <property type="match status" value="1"/>
</dbReference>
<dbReference type="AlphaFoldDB" id="A0A846X6Z0"/>